<dbReference type="EMBL" id="PP856726">
    <property type="protein sequence ID" value="XCH41001.1"/>
    <property type="molecule type" value="Genomic_DNA"/>
</dbReference>
<reference evidence="1" key="1">
    <citation type="submission" date="2024-05" db="EMBL/GenBank/DDBJ databases">
        <authorList>
            <person name="Mugo M.M."/>
            <person name="Musyoki A.M."/>
            <person name="Makumi A.M."/>
            <person name="Mutai I."/>
            <person name="Drechsel O."/>
            <person name="Kering K.K."/>
            <person name="Muturi P."/>
            <person name="Mbae C.K."/>
            <person name="Kariuki S.M."/>
        </authorList>
    </citation>
    <scope>NUCLEOTIDE SEQUENCE</scope>
</reference>
<sequence>MAGYDYPAYLKCRNYTMTDQQIQDLFYLVHDKSHIMQSGTVSPEVADLINALRTRQTVTLWRGLCKEDVVFLDSMFNARDAFRTWSCALSMTESKSYAKKFSHGYKTKALLRVLCHRTKTTERPLGLNVVEALVANINTKDEGEVDMLALARIEQEWIFNRPRVAPVSHIVNKDGYSVYTVNLITL</sequence>
<organism evidence="1">
    <name type="scientific">Salmonella phage vB_STmST313_KE27</name>
    <dbReference type="NCBI Taxonomy" id="3161178"/>
    <lineage>
        <taxon>Viruses</taxon>
        <taxon>Duplodnaviria</taxon>
        <taxon>Heunggongvirae</taxon>
        <taxon>Uroviricota</taxon>
        <taxon>Caudoviricetes</taxon>
        <taxon>Pantevenvirales</taxon>
        <taxon>Ackermannviridae</taxon>
        <taxon>Cvivirinae</taxon>
        <taxon>Kuttervirus</taxon>
    </lineage>
</organism>
<protein>
    <submittedName>
        <fullName evidence="1">RNA polymerase ADP-ribosylase</fullName>
    </submittedName>
</protein>
<evidence type="ECO:0000313" key="1">
    <source>
        <dbReference type="EMBL" id="XCH41001.1"/>
    </source>
</evidence>
<name>A0AAU8GH21_9CAUD</name>
<gene>
    <name evidence="1" type="ORF">MCIKDHBT_CDS0060</name>
</gene>
<accession>A0AAU8GH21</accession>
<proteinExistence type="predicted"/>